<evidence type="ECO:0000313" key="1">
    <source>
        <dbReference type="EMBL" id="KKL04869.1"/>
    </source>
</evidence>
<gene>
    <name evidence="1" type="ORF">LCGC14_2611720</name>
</gene>
<accession>A0A0F9A5N3</accession>
<comment type="caution">
    <text evidence="1">The sequence shown here is derived from an EMBL/GenBank/DDBJ whole genome shotgun (WGS) entry which is preliminary data.</text>
</comment>
<proteinExistence type="predicted"/>
<dbReference type="AlphaFoldDB" id="A0A0F9A5N3"/>
<name>A0A0F9A5N3_9ZZZZ</name>
<reference evidence="1" key="1">
    <citation type="journal article" date="2015" name="Nature">
        <title>Complex archaea that bridge the gap between prokaryotes and eukaryotes.</title>
        <authorList>
            <person name="Spang A."/>
            <person name="Saw J.H."/>
            <person name="Jorgensen S.L."/>
            <person name="Zaremba-Niedzwiedzka K."/>
            <person name="Martijn J."/>
            <person name="Lind A.E."/>
            <person name="van Eijk R."/>
            <person name="Schleper C."/>
            <person name="Guy L."/>
            <person name="Ettema T.J."/>
        </authorList>
    </citation>
    <scope>NUCLEOTIDE SEQUENCE</scope>
</reference>
<sequence length="64" mass="7310">MASHMIRVDKQVITELKKLKEHPDQSHNGVLRILLGIVPKNRAQRILKMIPKSERKALSKVLCA</sequence>
<organism evidence="1">
    <name type="scientific">marine sediment metagenome</name>
    <dbReference type="NCBI Taxonomy" id="412755"/>
    <lineage>
        <taxon>unclassified sequences</taxon>
        <taxon>metagenomes</taxon>
        <taxon>ecological metagenomes</taxon>
    </lineage>
</organism>
<protein>
    <submittedName>
        <fullName evidence="1">Uncharacterized protein</fullName>
    </submittedName>
</protein>
<dbReference type="EMBL" id="LAZR01044354">
    <property type="protein sequence ID" value="KKL04869.1"/>
    <property type="molecule type" value="Genomic_DNA"/>
</dbReference>